<feature type="compositionally biased region" description="Polar residues" evidence="7">
    <location>
        <begin position="204"/>
        <end position="215"/>
    </location>
</feature>
<dbReference type="PROSITE" id="PS50088">
    <property type="entry name" value="ANK_REPEAT"/>
    <property type="match status" value="3"/>
</dbReference>
<dbReference type="PROSITE" id="PS50297">
    <property type="entry name" value="ANK_REP_REGION"/>
    <property type="match status" value="3"/>
</dbReference>
<dbReference type="Pfam" id="PF00023">
    <property type="entry name" value="Ank"/>
    <property type="match status" value="1"/>
</dbReference>
<dbReference type="Pfam" id="PF12796">
    <property type="entry name" value="Ank_2"/>
    <property type="match status" value="1"/>
</dbReference>
<dbReference type="GO" id="GO:0007605">
    <property type="term" value="P:sensory perception of sound"/>
    <property type="evidence" value="ECO:0007669"/>
    <property type="project" value="UniProtKB-KW"/>
</dbReference>
<dbReference type="Pfam" id="PF02205">
    <property type="entry name" value="WH2"/>
    <property type="match status" value="1"/>
</dbReference>
<evidence type="ECO:0000256" key="2">
    <source>
        <dbReference type="ARBA" id="ARBA00022737"/>
    </source>
</evidence>
<dbReference type="Gene3D" id="1.25.40.20">
    <property type="entry name" value="Ankyrin repeat-containing domain"/>
    <property type="match status" value="1"/>
</dbReference>
<dbReference type="GO" id="GO:0051017">
    <property type="term" value="P:actin filament bundle assembly"/>
    <property type="evidence" value="ECO:0007669"/>
    <property type="project" value="TreeGrafter"/>
</dbReference>
<evidence type="ECO:0000313" key="9">
    <source>
        <dbReference type="EMBL" id="KFO31809.1"/>
    </source>
</evidence>
<evidence type="ECO:0000256" key="5">
    <source>
        <dbReference type="PROSITE-ProRule" id="PRU00023"/>
    </source>
</evidence>
<feature type="coiled-coil region" evidence="6">
    <location>
        <begin position="497"/>
        <end position="533"/>
    </location>
</feature>
<dbReference type="PROSITE" id="PS51082">
    <property type="entry name" value="WH2"/>
    <property type="match status" value="1"/>
</dbReference>
<keyword evidence="2" id="KW-0677">Repeat</keyword>
<evidence type="ECO:0000256" key="3">
    <source>
        <dbReference type="ARBA" id="ARBA00022740"/>
    </source>
</evidence>
<keyword evidence="3" id="KW-1009">Hearing</keyword>
<feature type="compositionally biased region" description="Pro residues" evidence="7">
    <location>
        <begin position="706"/>
        <end position="717"/>
    </location>
</feature>
<gene>
    <name evidence="9" type="ORF">H920_06850</name>
</gene>
<proteinExistence type="predicted"/>
<dbReference type="EMBL" id="KN122247">
    <property type="protein sequence ID" value="KFO31809.1"/>
    <property type="molecule type" value="Genomic_DNA"/>
</dbReference>
<feature type="compositionally biased region" description="Low complexity" evidence="7">
    <location>
        <begin position="230"/>
        <end position="241"/>
    </location>
</feature>
<keyword evidence="6" id="KW-0175">Coiled coil</keyword>
<dbReference type="InterPro" id="IPR003124">
    <property type="entry name" value="WH2_dom"/>
</dbReference>
<protein>
    <submittedName>
        <fullName evidence="9">Espin</fullName>
    </submittedName>
</protein>
<dbReference type="GO" id="GO:0051015">
    <property type="term" value="F:actin filament binding"/>
    <property type="evidence" value="ECO:0007669"/>
    <property type="project" value="TreeGrafter"/>
</dbReference>
<feature type="repeat" description="ANK" evidence="5">
    <location>
        <begin position="118"/>
        <end position="155"/>
    </location>
</feature>
<dbReference type="InterPro" id="IPR002110">
    <property type="entry name" value="Ankyrin_rpt"/>
</dbReference>
<feature type="region of interest" description="Disordered" evidence="7">
    <location>
        <begin position="190"/>
        <end position="257"/>
    </location>
</feature>
<evidence type="ECO:0000313" key="10">
    <source>
        <dbReference type="Proteomes" id="UP000028990"/>
    </source>
</evidence>
<organism evidence="9 10">
    <name type="scientific">Fukomys damarensis</name>
    <name type="common">Damaraland mole rat</name>
    <name type="synonym">Cryptomys damarensis</name>
    <dbReference type="NCBI Taxonomy" id="885580"/>
    <lineage>
        <taxon>Eukaryota</taxon>
        <taxon>Metazoa</taxon>
        <taxon>Chordata</taxon>
        <taxon>Craniata</taxon>
        <taxon>Vertebrata</taxon>
        <taxon>Euteleostomi</taxon>
        <taxon>Mammalia</taxon>
        <taxon>Eutheria</taxon>
        <taxon>Euarchontoglires</taxon>
        <taxon>Glires</taxon>
        <taxon>Rodentia</taxon>
        <taxon>Hystricomorpha</taxon>
        <taxon>Bathyergidae</taxon>
        <taxon>Fukomys</taxon>
    </lineage>
</organism>
<evidence type="ECO:0000256" key="4">
    <source>
        <dbReference type="ARBA" id="ARBA00023043"/>
    </source>
</evidence>
<feature type="compositionally biased region" description="Acidic residues" evidence="7">
    <location>
        <begin position="665"/>
        <end position="689"/>
    </location>
</feature>
<feature type="region of interest" description="Disordered" evidence="7">
    <location>
        <begin position="648"/>
        <end position="722"/>
    </location>
</feature>
<sequence length="759" mass="84850">MNSSAFPPRCPVLLDKDNSGATALHLAARFGHPEVVNWLLRYADADPTVATDTGALPIHYAAAKGDFPSLRLLIGDYPQGVNTQTKNGATPLYLACQEGHLEVTQYLVQEGVNTQTKNGATPLYLACQEGHLEVTQYLCCQILVVNGAELDVRDRDGYTAADLSDFNGHSHCTRYLRTVENLSVEHHVLSRDPSTELEARQPDSGMSSPHTTVSVQRPHFDLSSPTSTLSNYDSCSSSHSSLKGQHPARAPKPPSGLQAADIYVQTKSKLRHVETETFRKESGRIPASPQRAHCAPLHRQRSAGTVEGSGVLATATPGLQGATVPENEYSVSRFLQRTKSFNMMSPTGDNSELLAEIKAGKSLKPTPQSKGLTTVFSGSGQLAAQCRWQRRLGPGAPPHTLLNGSMAPAPPATPAPGVQLDVEPLVPTHDEHGRPIPEWKRQVMVRKLQLKMQEEEEQKRKLTSVSSCCYPREGWRYISEHDAILGPFGELMTEADILRIEQQIENLQVLHKAQRLEARLEQLELELEQLLPISAALSVPRFTVDPRLAHGLHWPEHFLPPLDTGAPRRYDSLTLDLFMLGYFQLLEMGLKPEERKFRHLLCYEMFDRLGSHPWEHIRLFHRVVVEEVEAGRRGWSDGFEDLRRQFFGDSPEAEPAQEEARKGEEEEDVKEEEKEDEEEEEEREQEPGEEAAQAHTEEVRMVQPEAPVPPPATPPLEAPTQDPVELVSEMGEFSNEDICRYIDRSFSFWKEKEAELFDI</sequence>
<dbReference type="PANTHER" id="PTHR24153">
    <property type="entry name" value="ESPIN"/>
    <property type="match status" value="1"/>
</dbReference>
<dbReference type="InterPro" id="IPR036770">
    <property type="entry name" value="Ankyrin_rpt-contain_sf"/>
</dbReference>
<evidence type="ECO:0000256" key="7">
    <source>
        <dbReference type="SAM" id="MobiDB-lite"/>
    </source>
</evidence>
<dbReference type="PRINTS" id="PR01415">
    <property type="entry name" value="ANKYRIN"/>
</dbReference>
<keyword evidence="4 5" id="KW-0040">ANK repeat</keyword>
<dbReference type="AlphaFoldDB" id="A0A091DI67"/>
<dbReference type="SMART" id="SM00246">
    <property type="entry name" value="WH2"/>
    <property type="match status" value="1"/>
</dbReference>
<dbReference type="Proteomes" id="UP000028990">
    <property type="component" value="Unassembled WGS sequence"/>
</dbReference>
<feature type="compositionally biased region" description="Basic and acidic residues" evidence="7">
    <location>
        <begin position="190"/>
        <end position="201"/>
    </location>
</feature>
<keyword evidence="10" id="KW-1185">Reference proteome</keyword>
<feature type="repeat" description="ANK" evidence="5">
    <location>
        <begin position="87"/>
        <end position="119"/>
    </location>
</feature>
<reference evidence="9 10" key="1">
    <citation type="submission" date="2013-11" db="EMBL/GenBank/DDBJ databases">
        <title>The Damaraland mole rat (Fukomys damarensis) genome and evolution of African mole rats.</title>
        <authorList>
            <person name="Gladyshev V.N."/>
            <person name="Fang X."/>
        </authorList>
    </citation>
    <scope>NUCLEOTIDE SEQUENCE [LARGE SCALE GENOMIC DNA]</scope>
    <source>
        <tissue evidence="9">Liver</tissue>
    </source>
</reference>
<dbReference type="GO" id="GO:0005737">
    <property type="term" value="C:cytoplasm"/>
    <property type="evidence" value="ECO:0007669"/>
    <property type="project" value="TreeGrafter"/>
</dbReference>
<dbReference type="SUPFAM" id="SSF48403">
    <property type="entry name" value="Ankyrin repeat"/>
    <property type="match status" value="1"/>
</dbReference>
<name>A0A091DI67_FUKDA</name>
<dbReference type="PANTHER" id="PTHR24153:SF14">
    <property type="entry name" value="ESPIN"/>
    <property type="match status" value="1"/>
</dbReference>
<evidence type="ECO:0000259" key="8">
    <source>
        <dbReference type="PROSITE" id="PS51082"/>
    </source>
</evidence>
<dbReference type="GO" id="GO:0032420">
    <property type="term" value="C:stereocilium"/>
    <property type="evidence" value="ECO:0007669"/>
    <property type="project" value="UniProtKB-SubCell"/>
</dbReference>
<dbReference type="SMART" id="SM00248">
    <property type="entry name" value="ANK"/>
    <property type="match status" value="4"/>
</dbReference>
<accession>A0A091DI67</accession>
<dbReference type="InterPro" id="IPR052420">
    <property type="entry name" value="Espin/Espin-like"/>
</dbReference>
<feature type="repeat" description="ANK" evidence="5">
    <location>
        <begin position="19"/>
        <end position="41"/>
    </location>
</feature>
<evidence type="ECO:0000256" key="6">
    <source>
        <dbReference type="SAM" id="Coils"/>
    </source>
</evidence>
<comment type="subcellular location">
    <subcellularLocation>
        <location evidence="1">Cell projection</location>
        <location evidence="1">Stereocilium</location>
    </subcellularLocation>
</comment>
<feature type="domain" description="WH2" evidence="8">
    <location>
        <begin position="349"/>
        <end position="366"/>
    </location>
</feature>
<evidence type="ECO:0000256" key="1">
    <source>
        <dbReference type="ARBA" id="ARBA00004645"/>
    </source>
</evidence>